<organism evidence="1 2">
    <name type="scientific">Tachysurus vachellii</name>
    <name type="common">Darkbarbel catfish</name>
    <name type="synonym">Pelteobagrus vachellii</name>
    <dbReference type="NCBI Taxonomy" id="175792"/>
    <lineage>
        <taxon>Eukaryota</taxon>
        <taxon>Metazoa</taxon>
        <taxon>Chordata</taxon>
        <taxon>Craniata</taxon>
        <taxon>Vertebrata</taxon>
        <taxon>Euteleostomi</taxon>
        <taxon>Actinopterygii</taxon>
        <taxon>Neopterygii</taxon>
        <taxon>Teleostei</taxon>
        <taxon>Ostariophysi</taxon>
        <taxon>Siluriformes</taxon>
        <taxon>Bagridae</taxon>
        <taxon>Tachysurus</taxon>
    </lineage>
</organism>
<sequence length="138" mass="15035">MDMQDEYPTDTYHFSPIQRIVIAEIEIGSLLATNVLFGGLVKTTKSVLVIDGHVPGPQKALIWPQHVSSSLSKQAQVYAAATAHYFTPACLKYLSFSPRFPLPAFVLLSCSANFVALRVKETIEQQLLAASARRTGAG</sequence>
<evidence type="ECO:0000313" key="1">
    <source>
        <dbReference type="EMBL" id="KAK2836316.1"/>
    </source>
</evidence>
<dbReference type="Proteomes" id="UP001187315">
    <property type="component" value="Unassembled WGS sequence"/>
</dbReference>
<evidence type="ECO:0000313" key="2">
    <source>
        <dbReference type="Proteomes" id="UP001187315"/>
    </source>
</evidence>
<gene>
    <name evidence="1" type="ORF">Q7C36_014185</name>
</gene>
<accession>A0AA88MFX7</accession>
<protein>
    <submittedName>
        <fullName evidence="1">Uncharacterized protein</fullName>
    </submittedName>
</protein>
<reference evidence="1" key="1">
    <citation type="submission" date="2023-08" db="EMBL/GenBank/DDBJ databases">
        <title>Pelteobagrus vachellii genome.</title>
        <authorList>
            <person name="Liu H."/>
        </authorList>
    </citation>
    <scope>NUCLEOTIDE SEQUENCE</scope>
    <source>
        <strain evidence="1">PRFRI_2022a</strain>
        <tissue evidence="1">Muscle</tissue>
    </source>
</reference>
<name>A0AA88MFX7_TACVA</name>
<keyword evidence="2" id="KW-1185">Reference proteome</keyword>
<comment type="caution">
    <text evidence="1">The sequence shown here is derived from an EMBL/GenBank/DDBJ whole genome shotgun (WGS) entry which is preliminary data.</text>
</comment>
<dbReference type="EMBL" id="JAVHJS010000014">
    <property type="protein sequence ID" value="KAK2836316.1"/>
    <property type="molecule type" value="Genomic_DNA"/>
</dbReference>
<proteinExistence type="predicted"/>
<dbReference type="AlphaFoldDB" id="A0AA88MFX7"/>